<feature type="region of interest" description="Disordered" evidence="5">
    <location>
        <begin position="800"/>
        <end position="826"/>
    </location>
</feature>
<feature type="transmembrane region" description="Helical" evidence="6">
    <location>
        <begin position="706"/>
        <end position="727"/>
    </location>
</feature>
<reference evidence="9" key="1">
    <citation type="submission" date="2022-11" db="UniProtKB">
        <authorList>
            <consortium name="WormBaseParasite"/>
        </authorList>
    </citation>
    <scope>IDENTIFICATION</scope>
</reference>
<dbReference type="AlphaFoldDB" id="A0A915EI80"/>
<dbReference type="WBParaSite" id="jg6274">
    <property type="protein sequence ID" value="jg6274"/>
    <property type="gene ID" value="jg6274"/>
</dbReference>
<feature type="compositionally biased region" description="Basic and acidic residues" evidence="5">
    <location>
        <begin position="809"/>
        <end position="820"/>
    </location>
</feature>
<sequence>MLLNKEKGESSYLVYQQHVFSWCKLAKMLLHRILRQCKRWTRKCKRQIYLFSMNFFNKILRCKVRRKMRMNRVVPTSTAEQCSREMTLSSTASCSSSSCSSCKCLISNPNCNCCSSPSAVFSTFCPCAILANTDVRDESSAASISSSSSSNPKSKIFPSTRFFIAILMCFCFISLSISTSNISVSMVCMAPVDRSSNPSSLMSGTTSMERSPAPVDITTLIPYAGFSSDQKLSPAIIKRLKRSSNNTNVFIQEILHVLEKMGVENATFQFSKGNYSSEPTAVVSECQLARFRKHAASPEVEPRNLLSLELGVRKEENKLTVVIESCHERDKLNWTSLDQGIIFSAQNAGSLLMLVTGTQADRLNSKWTIVLALMLLVISNILVPIVAPMGVWFVSYSNRLISDGVSDALLQPSTNSMITRWFPPKERPFAIGFITGGRQIGTLLILPVAGFLCSRKDILNGWPAIYYLSALIGSFILVVWLVMSADKPSKHFCTSHTERYFVEQKIAEENLGKRKLRKKVPWRQLATCPALYAGVAALICHEYPLVIMLQLLPKYIDNVLKLSTFATGMIAALPILVLFISKTISSSLSSLIGARKKVGRFLIERTPLVKLFNGIASLGLGISCGIVPLLYNEDQKILVIVVLCVGCAFAGLHTPGVQTALLQLAPAYTGIVTGIAFGFVAIAGIINKILSFYIVNTGSNEEWSIVFWISSVIALLPVFFFSIWGSADRQAWATTSKGSSDSETIQKAIFQVPQIQMVNSLPDLDLPYNCSTCKTEVNSEKDGMESCPDVFASALQLTGLEGQQESEENDTRKSKEDALGKRTGVV</sequence>
<dbReference type="SUPFAM" id="SSF103473">
    <property type="entry name" value="MFS general substrate transporter"/>
    <property type="match status" value="1"/>
</dbReference>
<feature type="transmembrane region" description="Helical" evidence="6">
    <location>
        <begin position="429"/>
        <end position="452"/>
    </location>
</feature>
<keyword evidence="3 6" id="KW-1133">Transmembrane helix</keyword>
<feature type="transmembrane region" description="Helical" evidence="6">
    <location>
        <begin position="367"/>
        <end position="394"/>
    </location>
</feature>
<dbReference type="InterPro" id="IPR020846">
    <property type="entry name" value="MFS_dom"/>
</dbReference>
<evidence type="ECO:0000313" key="8">
    <source>
        <dbReference type="Proteomes" id="UP000887574"/>
    </source>
</evidence>
<evidence type="ECO:0000256" key="1">
    <source>
        <dbReference type="ARBA" id="ARBA00004141"/>
    </source>
</evidence>
<feature type="transmembrane region" description="Helical" evidence="6">
    <location>
        <begin position="667"/>
        <end position="686"/>
    </location>
</feature>
<feature type="transmembrane region" description="Helical" evidence="6">
    <location>
        <begin position="162"/>
        <end position="184"/>
    </location>
</feature>
<keyword evidence="8" id="KW-1185">Reference proteome</keyword>
<evidence type="ECO:0000256" key="5">
    <source>
        <dbReference type="SAM" id="MobiDB-lite"/>
    </source>
</evidence>
<dbReference type="PROSITE" id="PS50850">
    <property type="entry name" value="MFS"/>
    <property type="match status" value="1"/>
</dbReference>
<dbReference type="FunFam" id="1.20.1250.20:FF:000532">
    <property type="entry name" value="SLC (SoLute Carrier) homolog"/>
    <property type="match status" value="1"/>
</dbReference>
<dbReference type="PANTHER" id="PTHR11662:SF314">
    <property type="entry name" value="MAJOR FACILITATOR SUPERFAMILY (MFS) PROFILE DOMAIN-CONTAINING PROTEIN"/>
    <property type="match status" value="1"/>
</dbReference>
<organism evidence="8 9">
    <name type="scientific">Ditylenchus dipsaci</name>
    <dbReference type="NCBI Taxonomy" id="166011"/>
    <lineage>
        <taxon>Eukaryota</taxon>
        <taxon>Metazoa</taxon>
        <taxon>Ecdysozoa</taxon>
        <taxon>Nematoda</taxon>
        <taxon>Chromadorea</taxon>
        <taxon>Rhabditida</taxon>
        <taxon>Tylenchina</taxon>
        <taxon>Tylenchomorpha</taxon>
        <taxon>Sphaerularioidea</taxon>
        <taxon>Anguinidae</taxon>
        <taxon>Anguininae</taxon>
        <taxon>Ditylenchus</taxon>
    </lineage>
</organism>
<evidence type="ECO:0000256" key="6">
    <source>
        <dbReference type="SAM" id="Phobius"/>
    </source>
</evidence>
<dbReference type="PANTHER" id="PTHR11662">
    <property type="entry name" value="SOLUTE CARRIER FAMILY 17"/>
    <property type="match status" value="1"/>
</dbReference>
<dbReference type="Pfam" id="PF07690">
    <property type="entry name" value="MFS_1"/>
    <property type="match status" value="1"/>
</dbReference>
<dbReference type="GO" id="GO:0022857">
    <property type="term" value="F:transmembrane transporter activity"/>
    <property type="evidence" value="ECO:0007669"/>
    <property type="project" value="InterPro"/>
</dbReference>
<feature type="transmembrane region" description="Helical" evidence="6">
    <location>
        <begin position="464"/>
        <end position="482"/>
    </location>
</feature>
<evidence type="ECO:0000256" key="4">
    <source>
        <dbReference type="ARBA" id="ARBA00023136"/>
    </source>
</evidence>
<dbReference type="Proteomes" id="UP000887574">
    <property type="component" value="Unplaced"/>
</dbReference>
<keyword evidence="2 6" id="KW-0812">Transmembrane</keyword>
<feature type="transmembrane region" description="Helical" evidence="6">
    <location>
        <begin position="559"/>
        <end position="580"/>
    </location>
</feature>
<feature type="transmembrane region" description="Helical" evidence="6">
    <location>
        <begin position="637"/>
        <end position="655"/>
    </location>
</feature>
<comment type="subcellular location">
    <subcellularLocation>
        <location evidence="1">Membrane</location>
        <topology evidence="1">Multi-pass membrane protein</topology>
    </subcellularLocation>
</comment>
<proteinExistence type="predicted"/>
<name>A0A915EI80_9BILA</name>
<evidence type="ECO:0000313" key="9">
    <source>
        <dbReference type="WBParaSite" id="jg6274"/>
    </source>
</evidence>
<feature type="domain" description="Major facilitator superfamily (MFS) profile" evidence="7">
    <location>
        <begin position="295"/>
        <end position="729"/>
    </location>
</feature>
<accession>A0A915EI80</accession>
<protein>
    <submittedName>
        <fullName evidence="9">Major facilitator superfamily (MFS) profile domain-containing protein</fullName>
    </submittedName>
</protein>
<evidence type="ECO:0000259" key="7">
    <source>
        <dbReference type="PROSITE" id="PS50850"/>
    </source>
</evidence>
<evidence type="ECO:0000256" key="3">
    <source>
        <dbReference type="ARBA" id="ARBA00022989"/>
    </source>
</evidence>
<dbReference type="InterPro" id="IPR011701">
    <property type="entry name" value="MFS"/>
</dbReference>
<keyword evidence="4 6" id="KW-0472">Membrane</keyword>
<dbReference type="InterPro" id="IPR036259">
    <property type="entry name" value="MFS_trans_sf"/>
</dbReference>
<dbReference type="InterPro" id="IPR050382">
    <property type="entry name" value="MFS_Na/Anion_cotransporter"/>
</dbReference>
<dbReference type="GO" id="GO:0016020">
    <property type="term" value="C:membrane"/>
    <property type="evidence" value="ECO:0007669"/>
    <property type="project" value="UniProtKB-SubCell"/>
</dbReference>
<feature type="transmembrane region" description="Helical" evidence="6">
    <location>
        <begin position="611"/>
        <end position="631"/>
    </location>
</feature>
<dbReference type="GO" id="GO:0006820">
    <property type="term" value="P:monoatomic anion transport"/>
    <property type="evidence" value="ECO:0007669"/>
    <property type="project" value="TreeGrafter"/>
</dbReference>
<evidence type="ECO:0000256" key="2">
    <source>
        <dbReference type="ARBA" id="ARBA00022692"/>
    </source>
</evidence>
<dbReference type="Gene3D" id="1.20.1250.20">
    <property type="entry name" value="MFS general substrate transporter like domains"/>
    <property type="match status" value="2"/>
</dbReference>